<organism evidence="4 5">
    <name type="scientific">Nibricoccus aquaticus</name>
    <dbReference type="NCBI Taxonomy" id="2576891"/>
    <lineage>
        <taxon>Bacteria</taxon>
        <taxon>Pseudomonadati</taxon>
        <taxon>Verrucomicrobiota</taxon>
        <taxon>Opitutia</taxon>
        <taxon>Opitutales</taxon>
        <taxon>Opitutaceae</taxon>
        <taxon>Nibricoccus</taxon>
    </lineage>
</organism>
<dbReference type="RefSeq" id="WP_096057316.1">
    <property type="nucleotide sequence ID" value="NZ_CP023344.1"/>
</dbReference>
<dbReference type="EMBL" id="CP023344">
    <property type="protein sequence ID" value="ATC65687.1"/>
    <property type="molecule type" value="Genomic_DNA"/>
</dbReference>
<reference evidence="4 5" key="1">
    <citation type="submission" date="2017-09" db="EMBL/GenBank/DDBJ databases">
        <title>Complete genome sequence of Verrucomicrobial strain HZ-65, isolated from freshwater.</title>
        <authorList>
            <person name="Choi A."/>
        </authorList>
    </citation>
    <scope>NUCLEOTIDE SEQUENCE [LARGE SCALE GENOMIC DNA]</scope>
    <source>
        <strain evidence="4 5">HZ-65</strain>
    </source>
</reference>
<dbReference type="PROSITE" id="PS50102">
    <property type="entry name" value="RRM"/>
    <property type="match status" value="1"/>
</dbReference>
<dbReference type="Gene3D" id="3.30.70.330">
    <property type="match status" value="1"/>
</dbReference>
<gene>
    <name evidence="4" type="ORF">CMV30_18000</name>
</gene>
<accession>A0A290QBQ7</accession>
<feature type="compositionally biased region" description="Basic and acidic residues" evidence="2">
    <location>
        <begin position="98"/>
        <end position="114"/>
    </location>
</feature>
<keyword evidence="1" id="KW-0694">RNA-binding</keyword>
<dbReference type="InterPro" id="IPR048289">
    <property type="entry name" value="RRM2_NsCP33-like"/>
</dbReference>
<evidence type="ECO:0000256" key="2">
    <source>
        <dbReference type="SAM" id="MobiDB-lite"/>
    </source>
</evidence>
<feature type="compositionally biased region" description="Gly residues" evidence="2">
    <location>
        <begin position="86"/>
        <end position="95"/>
    </location>
</feature>
<evidence type="ECO:0000313" key="5">
    <source>
        <dbReference type="Proteomes" id="UP000217265"/>
    </source>
</evidence>
<protein>
    <submittedName>
        <fullName evidence="4">RNA-binding protein</fullName>
    </submittedName>
</protein>
<sequence>MNSKLYVGNLSFKTTEDVLRSTFEQFGTVSDVFIATDRETGRPRGFAFVTMGTADEAKVAAEKLNGNDLDGRALTVNEAKPKEEMGGGGGGGRGRNFGPDRRAGAFQERGNRRY</sequence>
<dbReference type="Proteomes" id="UP000217265">
    <property type="component" value="Chromosome"/>
</dbReference>
<name>A0A290QBQ7_9BACT</name>
<dbReference type="CDD" id="cd21608">
    <property type="entry name" value="RRM2_NsCP33_like"/>
    <property type="match status" value="1"/>
</dbReference>
<proteinExistence type="predicted"/>
<dbReference type="OrthoDB" id="9798855at2"/>
<dbReference type="Pfam" id="PF00076">
    <property type="entry name" value="RRM_1"/>
    <property type="match status" value="1"/>
</dbReference>
<keyword evidence="5" id="KW-1185">Reference proteome</keyword>
<dbReference type="SMART" id="SM00360">
    <property type="entry name" value="RRM"/>
    <property type="match status" value="1"/>
</dbReference>
<dbReference type="SUPFAM" id="SSF54928">
    <property type="entry name" value="RNA-binding domain, RBD"/>
    <property type="match status" value="1"/>
</dbReference>
<dbReference type="InterPro" id="IPR052462">
    <property type="entry name" value="SLIRP/GR-RBP-like"/>
</dbReference>
<dbReference type="InterPro" id="IPR012677">
    <property type="entry name" value="Nucleotide-bd_a/b_plait_sf"/>
</dbReference>
<evidence type="ECO:0000256" key="1">
    <source>
        <dbReference type="ARBA" id="ARBA00022884"/>
    </source>
</evidence>
<dbReference type="InterPro" id="IPR000504">
    <property type="entry name" value="RRM_dom"/>
</dbReference>
<evidence type="ECO:0000313" key="4">
    <source>
        <dbReference type="EMBL" id="ATC65687.1"/>
    </source>
</evidence>
<dbReference type="PANTHER" id="PTHR48027">
    <property type="entry name" value="HETEROGENEOUS NUCLEAR RIBONUCLEOPROTEIN 87F-RELATED"/>
    <property type="match status" value="1"/>
</dbReference>
<dbReference type="GO" id="GO:0003723">
    <property type="term" value="F:RNA binding"/>
    <property type="evidence" value="ECO:0007669"/>
    <property type="project" value="UniProtKB-KW"/>
</dbReference>
<dbReference type="KEGG" id="vbh:CMV30_18000"/>
<feature type="domain" description="RRM" evidence="3">
    <location>
        <begin position="3"/>
        <end position="81"/>
    </location>
</feature>
<feature type="region of interest" description="Disordered" evidence="2">
    <location>
        <begin position="71"/>
        <end position="114"/>
    </location>
</feature>
<dbReference type="InterPro" id="IPR035979">
    <property type="entry name" value="RBD_domain_sf"/>
</dbReference>
<evidence type="ECO:0000259" key="3">
    <source>
        <dbReference type="PROSITE" id="PS50102"/>
    </source>
</evidence>
<dbReference type="AlphaFoldDB" id="A0A290QBQ7"/>